<evidence type="ECO:0000256" key="4">
    <source>
        <dbReference type="ARBA" id="ARBA00022741"/>
    </source>
</evidence>
<dbReference type="GO" id="GO:0005739">
    <property type="term" value="C:mitochondrion"/>
    <property type="evidence" value="ECO:0007669"/>
    <property type="project" value="TreeGrafter"/>
</dbReference>
<evidence type="ECO:0000313" key="9">
    <source>
        <dbReference type="EMBL" id="KAH3841000.1"/>
    </source>
</evidence>
<sequence length="535" mass="60925">MSASVCYSKISGCILQRFSCHHRSAFYRCYRQSVKDVISILPNKTGVPVNIRGWLRNVRKQKRVLFCNLNDGSCYENLQIVADPSICQSELSPGVSVEVTGTLVPSVGKGQEVELQADSLTVLGPCDNEFYPFKPRTEYTQDFLRNYPHLRCRTLHHQNLLRIRDSATMAVHKFLQDNGFLFVHTPIITSSDCEGAGEMFHIKTNEELKSLNSEKPQQFFDRPSYLTVSGQLHLEIITGAFLRAYSFGPTFRAEKSPGRYHLAEFYMIEAEIAFTKSLDCVIQVMEDLVKSVTTSVFDKHESAIQDLWKQSNVEHISSIADRLTKNKYIRMTYTDAVNVLKQNSEKLSSIPNWGCDLSKEYEQFLVRYCDNVPVFVTDFPADLKPFYARTNSDEKTVSAVDLLVPEVGELFGGSLREERLQPLQDKLESLGLMKNYQWYLDLRQFGSVPHGGFGMGIMKLHRYNDHDSQTTHIDFEVTSVPVKYKQADAVVIVLSVVKSKPICNTGVEDTEKLMHVKSKRAKEWDLSICKLVCVR</sequence>
<dbReference type="GO" id="GO:0004816">
    <property type="term" value="F:asparagine-tRNA ligase activity"/>
    <property type="evidence" value="ECO:0007669"/>
    <property type="project" value="UniProtKB-EC"/>
</dbReference>
<evidence type="ECO:0000256" key="5">
    <source>
        <dbReference type="ARBA" id="ARBA00022840"/>
    </source>
</evidence>
<dbReference type="AlphaFoldDB" id="A0A9D4KK23"/>
<dbReference type="InterPro" id="IPR006195">
    <property type="entry name" value="aa-tRNA-synth_II"/>
</dbReference>
<dbReference type="EC" id="6.1.1.22" evidence="2"/>
<dbReference type="InterPro" id="IPR004365">
    <property type="entry name" value="NA-bd_OB_tRNA"/>
</dbReference>
<feature type="domain" description="Aminoacyl-transfer RNA synthetases class-II family profile" evidence="8">
    <location>
        <begin position="161"/>
        <end position="460"/>
    </location>
</feature>
<evidence type="ECO:0000259" key="8">
    <source>
        <dbReference type="PROSITE" id="PS50862"/>
    </source>
</evidence>
<dbReference type="PROSITE" id="PS50862">
    <property type="entry name" value="AA_TRNA_LIGASE_II"/>
    <property type="match status" value="1"/>
</dbReference>
<dbReference type="PANTHER" id="PTHR22594">
    <property type="entry name" value="ASPARTYL/LYSYL-TRNA SYNTHETASE"/>
    <property type="match status" value="1"/>
</dbReference>
<dbReference type="NCBIfam" id="TIGR00457">
    <property type="entry name" value="asnS"/>
    <property type="match status" value="1"/>
</dbReference>
<dbReference type="GO" id="GO:0005524">
    <property type="term" value="F:ATP binding"/>
    <property type="evidence" value="ECO:0007669"/>
    <property type="project" value="UniProtKB-KW"/>
</dbReference>
<dbReference type="InterPro" id="IPR012340">
    <property type="entry name" value="NA-bd_OB-fold"/>
</dbReference>
<dbReference type="SUPFAM" id="SSF55681">
    <property type="entry name" value="Class II aaRS and biotin synthetases"/>
    <property type="match status" value="1"/>
</dbReference>
<dbReference type="Gene3D" id="3.30.930.10">
    <property type="entry name" value="Bira Bifunctional Protein, Domain 2"/>
    <property type="match status" value="1"/>
</dbReference>
<organism evidence="9 10">
    <name type="scientific">Dreissena polymorpha</name>
    <name type="common">Zebra mussel</name>
    <name type="synonym">Mytilus polymorpha</name>
    <dbReference type="NCBI Taxonomy" id="45954"/>
    <lineage>
        <taxon>Eukaryota</taxon>
        <taxon>Metazoa</taxon>
        <taxon>Spiralia</taxon>
        <taxon>Lophotrochozoa</taxon>
        <taxon>Mollusca</taxon>
        <taxon>Bivalvia</taxon>
        <taxon>Autobranchia</taxon>
        <taxon>Heteroconchia</taxon>
        <taxon>Euheterodonta</taxon>
        <taxon>Imparidentia</taxon>
        <taxon>Neoheterodontei</taxon>
        <taxon>Myida</taxon>
        <taxon>Dreissenoidea</taxon>
        <taxon>Dreissenidae</taxon>
        <taxon>Dreissena</taxon>
    </lineage>
</organism>
<dbReference type="InterPro" id="IPR004522">
    <property type="entry name" value="Asn-tRNA-ligase"/>
</dbReference>
<dbReference type="CDD" id="cd04318">
    <property type="entry name" value="EcAsnRS_like_N"/>
    <property type="match status" value="1"/>
</dbReference>
<dbReference type="NCBIfam" id="NF003037">
    <property type="entry name" value="PRK03932.1"/>
    <property type="match status" value="1"/>
</dbReference>
<evidence type="ECO:0000256" key="6">
    <source>
        <dbReference type="ARBA" id="ARBA00022917"/>
    </source>
</evidence>
<keyword evidence="3" id="KW-0436">Ligase</keyword>
<evidence type="ECO:0000256" key="3">
    <source>
        <dbReference type="ARBA" id="ARBA00022598"/>
    </source>
</evidence>
<accession>A0A9D4KK23</accession>
<dbReference type="PRINTS" id="PR01042">
    <property type="entry name" value="TRNASYNTHASP"/>
</dbReference>
<name>A0A9D4KK23_DREPO</name>
<dbReference type="Gene3D" id="2.40.50.140">
    <property type="entry name" value="Nucleic acid-binding proteins"/>
    <property type="match status" value="1"/>
</dbReference>
<evidence type="ECO:0000256" key="7">
    <source>
        <dbReference type="ARBA" id="ARBA00023146"/>
    </source>
</evidence>
<keyword evidence="5" id="KW-0067">ATP-binding</keyword>
<reference evidence="9" key="1">
    <citation type="journal article" date="2019" name="bioRxiv">
        <title>The Genome of the Zebra Mussel, Dreissena polymorpha: A Resource for Invasive Species Research.</title>
        <authorList>
            <person name="McCartney M.A."/>
            <person name="Auch B."/>
            <person name="Kono T."/>
            <person name="Mallez S."/>
            <person name="Zhang Y."/>
            <person name="Obille A."/>
            <person name="Becker A."/>
            <person name="Abrahante J.E."/>
            <person name="Garbe J."/>
            <person name="Badalamenti J.P."/>
            <person name="Herman A."/>
            <person name="Mangelson H."/>
            <person name="Liachko I."/>
            <person name="Sullivan S."/>
            <person name="Sone E.D."/>
            <person name="Koren S."/>
            <person name="Silverstein K.A.T."/>
            <person name="Beckman K.B."/>
            <person name="Gohl D.M."/>
        </authorList>
    </citation>
    <scope>NUCLEOTIDE SEQUENCE</scope>
    <source>
        <strain evidence="9">Duluth1</strain>
        <tissue evidence="9">Whole animal</tissue>
    </source>
</reference>
<dbReference type="EMBL" id="JAIWYP010000004">
    <property type="protein sequence ID" value="KAH3841000.1"/>
    <property type="molecule type" value="Genomic_DNA"/>
</dbReference>
<comment type="caution">
    <text evidence="9">The sequence shown here is derived from an EMBL/GenBank/DDBJ whole genome shotgun (WGS) entry which is preliminary data.</text>
</comment>
<keyword evidence="10" id="KW-1185">Reference proteome</keyword>
<dbReference type="InterPro" id="IPR004364">
    <property type="entry name" value="Aa-tRNA-synt_II"/>
</dbReference>
<evidence type="ECO:0000256" key="2">
    <source>
        <dbReference type="ARBA" id="ARBA00012816"/>
    </source>
</evidence>
<dbReference type="SUPFAM" id="SSF50249">
    <property type="entry name" value="Nucleic acid-binding proteins"/>
    <property type="match status" value="1"/>
</dbReference>
<dbReference type="Pfam" id="PF00152">
    <property type="entry name" value="tRNA-synt_2"/>
    <property type="match status" value="1"/>
</dbReference>
<feature type="non-terminal residue" evidence="9">
    <location>
        <position position="535"/>
    </location>
</feature>
<keyword evidence="4" id="KW-0547">Nucleotide-binding</keyword>
<dbReference type="Proteomes" id="UP000828390">
    <property type="component" value="Unassembled WGS sequence"/>
</dbReference>
<proteinExistence type="inferred from homology"/>
<reference evidence="9" key="2">
    <citation type="submission" date="2020-11" db="EMBL/GenBank/DDBJ databases">
        <authorList>
            <person name="McCartney M.A."/>
            <person name="Auch B."/>
            <person name="Kono T."/>
            <person name="Mallez S."/>
            <person name="Becker A."/>
            <person name="Gohl D.M."/>
            <person name="Silverstein K.A.T."/>
            <person name="Koren S."/>
            <person name="Bechman K.B."/>
            <person name="Herman A."/>
            <person name="Abrahante J.E."/>
            <person name="Garbe J."/>
        </authorList>
    </citation>
    <scope>NUCLEOTIDE SEQUENCE</scope>
    <source>
        <strain evidence="9">Duluth1</strain>
        <tissue evidence="9">Whole animal</tissue>
    </source>
</reference>
<gene>
    <name evidence="9" type="ORF">DPMN_114458</name>
</gene>
<dbReference type="PANTHER" id="PTHR22594:SF34">
    <property type="entry name" value="ASPARAGINE--TRNA LIGASE, MITOCHONDRIAL-RELATED"/>
    <property type="match status" value="1"/>
</dbReference>
<protein>
    <recommendedName>
        <fullName evidence="2">asparagine--tRNA ligase</fullName>
        <ecNumber evidence="2">6.1.1.22</ecNumber>
    </recommendedName>
</protein>
<dbReference type="Pfam" id="PF01336">
    <property type="entry name" value="tRNA_anti-codon"/>
    <property type="match status" value="1"/>
</dbReference>
<keyword evidence="6" id="KW-0648">Protein biosynthesis</keyword>
<evidence type="ECO:0000256" key="1">
    <source>
        <dbReference type="ARBA" id="ARBA00008226"/>
    </source>
</evidence>
<dbReference type="InterPro" id="IPR045864">
    <property type="entry name" value="aa-tRNA-synth_II/BPL/LPL"/>
</dbReference>
<comment type="similarity">
    <text evidence="1">Belongs to the class-II aminoacyl-tRNA synthetase family.</text>
</comment>
<evidence type="ECO:0000313" key="10">
    <source>
        <dbReference type="Proteomes" id="UP000828390"/>
    </source>
</evidence>
<dbReference type="GO" id="GO:0006421">
    <property type="term" value="P:asparaginyl-tRNA aminoacylation"/>
    <property type="evidence" value="ECO:0007669"/>
    <property type="project" value="InterPro"/>
</dbReference>
<dbReference type="InterPro" id="IPR002312">
    <property type="entry name" value="Asp/Asn-tRNA-synth_IIb"/>
</dbReference>
<dbReference type="GO" id="GO:0003676">
    <property type="term" value="F:nucleic acid binding"/>
    <property type="evidence" value="ECO:0007669"/>
    <property type="project" value="InterPro"/>
</dbReference>
<keyword evidence="7" id="KW-0030">Aminoacyl-tRNA synthetase</keyword>